<evidence type="ECO:0000256" key="1">
    <source>
        <dbReference type="ARBA" id="ARBA00004479"/>
    </source>
</evidence>
<dbReference type="SMART" id="SM00409">
    <property type="entry name" value="IG"/>
    <property type="match status" value="3"/>
</dbReference>
<dbReference type="InterPro" id="IPR007110">
    <property type="entry name" value="Ig-like_dom"/>
</dbReference>
<keyword evidence="3" id="KW-1015">Disulfide bond</keyword>
<evidence type="ECO:0000256" key="5">
    <source>
        <dbReference type="ARBA" id="ARBA00023319"/>
    </source>
</evidence>
<feature type="domain" description="Ig-like" evidence="6">
    <location>
        <begin position="257"/>
        <end position="337"/>
    </location>
</feature>
<dbReference type="CDD" id="cd00096">
    <property type="entry name" value="Ig"/>
    <property type="match status" value="1"/>
</dbReference>
<dbReference type="InterPro" id="IPR003598">
    <property type="entry name" value="Ig_sub2"/>
</dbReference>
<proteinExistence type="predicted"/>
<accession>A0A813UD53</accession>
<dbReference type="Pfam" id="PF13927">
    <property type="entry name" value="Ig_3"/>
    <property type="match status" value="1"/>
</dbReference>
<comment type="caution">
    <text evidence="7">The sequence shown here is derived from an EMBL/GenBank/DDBJ whole genome shotgun (WGS) entry which is preliminary data.</text>
</comment>
<dbReference type="GO" id="GO:0005886">
    <property type="term" value="C:plasma membrane"/>
    <property type="evidence" value="ECO:0007669"/>
    <property type="project" value="TreeGrafter"/>
</dbReference>
<dbReference type="OrthoDB" id="6413693at2759"/>
<dbReference type="GO" id="GO:0098609">
    <property type="term" value="P:cell-cell adhesion"/>
    <property type="evidence" value="ECO:0007669"/>
    <property type="project" value="TreeGrafter"/>
</dbReference>
<dbReference type="InterPro" id="IPR013106">
    <property type="entry name" value="Ig_V-set"/>
</dbReference>
<dbReference type="GO" id="GO:0005911">
    <property type="term" value="C:cell-cell junction"/>
    <property type="evidence" value="ECO:0007669"/>
    <property type="project" value="TreeGrafter"/>
</dbReference>
<evidence type="ECO:0000256" key="3">
    <source>
        <dbReference type="ARBA" id="ARBA00023157"/>
    </source>
</evidence>
<dbReference type="Proteomes" id="UP000663829">
    <property type="component" value="Unassembled WGS sequence"/>
</dbReference>
<keyword evidence="4" id="KW-0325">Glycoprotein</keyword>
<evidence type="ECO:0000313" key="9">
    <source>
        <dbReference type="Proteomes" id="UP000663829"/>
    </source>
</evidence>
<dbReference type="SUPFAM" id="SSF48726">
    <property type="entry name" value="Immunoglobulin"/>
    <property type="match status" value="3"/>
</dbReference>
<dbReference type="AlphaFoldDB" id="A0A813UD53"/>
<feature type="domain" description="Ig-like" evidence="6">
    <location>
        <begin position="430"/>
        <end position="521"/>
    </location>
</feature>
<keyword evidence="2" id="KW-0472">Membrane</keyword>
<keyword evidence="9" id="KW-1185">Reference proteome</keyword>
<dbReference type="PROSITE" id="PS50835">
    <property type="entry name" value="IG_LIKE"/>
    <property type="match status" value="4"/>
</dbReference>
<dbReference type="Proteomes" id="UP000681722">
    <property type="component" value="Unassembled WGS sequence"/>
</dbReference>
<evidence type="ECO:0000259" key="6">
    <source>
        <dbReference type="PROSITE" id="PS50835"/>
    </source>
</evidence>
<reference evidence="7" key="1">
    <citation type="submission" date="2021-02" db="EMBL/GenBank/DDBJ databases">
        <authorList>
            <person name="Nowell W R."/>
        </authorList>
    </citation>
    <scope>NUCLEOTIDE SEQUENCE</scope>
</reference>
<name>A0A813UD53_9BILA</name>
<dbReference type="InterPro" id="IPR036179">
    <property type="entry name" value="Ig-like_dom_sf"/>
</dbReference>
<evidence type="ECO:0000313" key="7">
    <source>
        <dbReference type="EMBL" id="CAF0826014.1"/>
    </source>
</evidence>
<keyword evidence="5" id="KW-0393">Immunoglobulin domain</keyword>
<sequence>MRPMKLRIHFYNRSFYTSIIRYFLEQIDKLNDLDVPEKRLFGPEDIAANVGDTVVFPCILTSPLSKVIWCWNGFCTLGKTIHIENNKEQDIQLYQYEFYSRFYLSINEKLNHYNLTIKNVSSKDEGTYQCQALRTMTIQEAVSKQVQLTIIAHPTRSPNIIIGNMPLQQGTPINVTCLSSPSQPASSLLLYKNNEQLKHTLIQYEHDLKSRKNLTKLFYILSPDITWHNAMLKCEQTYLLSNFKQDVSTRIQVQHKPLVRIESQNKYPLTINSTATFACIVNSNPQSYIKWFANSLDISNLNTPVINIPLSKSVHNHTIGCSATNSIGTTNTSIRILIRYPPTFIIRPPPFYLFEQQNKNNNNVLRCLVDSYPKASVIWYRNGQIIQDGSILNIDNITQQKQEGLYTCQAYIDGFETITSNVVVYIKGKPLIFVKDSRSSTHEKDFECKVYSNVPIMRISWDINGAIIESSDSSLITTTCDNISCTSKLILKQATLVLKKALNRLSCIAENEFGIEQSLVSELDYSEVKKLPIVFDAHYSINDMIKDTSVNDNQLSLRIEHSHEPTILSFFKKKSDNNSNESANSSGCYSKSSMMTFNVEQSNEYSPRMAEVAYNFSSMSPLYTSQYQMNV</sequence>
<evidence type="ECO:0000256" key="4">
    <source>
        <dbReference type="ARBA" id="ARBA00023180"/>
    </source>
</evidence>
<dbReference type="EMBL" id="CAJOBC010000662">
    <property type="protein sequence ID" value="CAF3612821.1"/>
    <property type="molecule type" value="Genomic_DNA"/>
</dbReference>
<dbReference type="Pfam" id="PF07686">
    <property type="entry name" value="V-set"/>
    <property type="match status" value="1"/>
</dbReference>
<comment type="subcellular location">
    <subcellularLocation>
        <location evidence="1">Membrane</location>
        <topology evidence="1">Single-pass type I membrane protein</topology>
    </subcellularLocation>
</comment>
<feature type="domain" description="Ig-like" evidence="6">
    <location>
        <begin position="36"/>
        <end position="149"/>
    </location>
</feature>
<evidence type="ECO:0000313" key="8">
    <source>
        <dbReference type="EMBL" id="CAF3612821.1"/>
    </source>
</evidence>
<dbReference type="InterPro" id="IPR051275">
    <property type="entry name" value="Cell_adhesion_signaling"/>
</dbReference>
<dbReference type="PANTHER" id="PTHR11640:SF31">
    <property type="entry name" value="IRREGULAR CHIASM C-ROUGHEST PROTEIN-RELATED"/>
    <property type="match status" value="1"/>
</dbReference>
<protein>
    <recommendedName>
        <fullName evidence="6">Ig-like domain-containing protein</fullName>
    </recommendedName>
</protein>
<evidence type="ECO:0000256" key="2">
    <source>
        <dbReference type="ARBA" id="ARBA00023136"/>
    </source>
</evidence>
<dbReference type="InterPro" id="IPR003599">
    <property type="entry name" value="Ig_sub"/>
</dbReference>
<dbReference type="SMART" id="SM00408">
    <property type="entry name" value="IGc2"/>
    <property type="match status" value="2"/>
</dbReference>
<feature type="domain" description="Ig-like" evidence="6">
    <location>
        <begin position="342"/>
        <end position="419"/>
    </location>
</feature>
<dbReference type="PANTHER" id="PTHR11640">
    <property type="entry name" value="NEPHRIN"/>
    <property type="match status" value="1"/>
</dbReference>
<dbReference type="EMBL" id="CAJNOQ010000662">
    <property type="protein sequence ID" value="CAF0826014.1"/>
    <property type="molecule type" value="Genomic_DNA"/>
</dbReference>
<gene>
    <name evidence="7" type="ORF">GPM918_LOCUS4801</name>
    <name evidence="8" type="ORF">SRO942_LOCUS4802</name>
</gene>
<organism evidence="7 9">
    <name type="scientific">Didymodactylos carnosus</name>
    <dbReference type="NCBI Taxonomy" id="1234261"/>
    <lineage>
        <taxon>Eukaryota</taxon>
        <taxon>Metazoa</taxon>
        <taxon>Spiralia</taxon>
        <taxon>Gnathifera</taxon>
        <taxon>Rotifera</taxon>
        <taxon>Eurotatoria</taxon>
        <taxon>Bdelloidea</taxon>
        <taxon>Philodinida</taxon>
        <taxon>Philodinidae</taxon>
        <taxon>Didymodactylos</taxon>
    </lineage>
</organism>
<dbReference type="Gene3D" id="2.60.40.10">
    <property type="entry name" value="Immunoglobulins"/>
    <property type="match status" value="5"/>
</dbReference>
<dbReference type="GO" id="GO:0050839">
    <property type="term" value="F:cell adhesion molecule binding"/>
    <property type="evidence" value="ECO:0007669"/>
    <property type="project" value="TreeGrafter"/>
</dbReference>
<dbReference type="InterPro" id="IPR013783">
    <property type="entry name" value="Ig-like_fold"/>
</dbReference>